<proteinExistence type="predicted"/>
<keyword evidence="2 4" id="KW-1133">Transmembrane helix</keyword>
<name>A0ABT6AYX2_9BURK</name>
<feature type="transmembrane region" description="Helical" evidence="4">
    <location>
        <begin position="86"/>
        <end position="106"/>
    </location>
</feature>
<feature type="transmembrane region" description="Helical" evidence="4">
    <location>
        <begin position="372"/>
        <end position="392"/>
    </location>
</feature>
<feature type="transmembrane region" description="Helical" evidence="4">
    <location>
        <begin position="112"/>
        <end position="133"/>
    </location>
</feature>
<accession>A0ABT6AYX2</accession>
<evidence type="ECO:0000313" key="7">
    <source>
        <dbReference type="Proteomes" id="UP001216674"/>
    </source>
</evidence>
<feature type="transmembrane region" description="Helical" evidence="4">
    <location>
        <begin position="57"/>
        <end position="79"/>
    </location>
</feature>
<dbReference type="InterPro" id="IPR050327">
    <property type="entry name" value="Proton-linked_MCT"/>
</dbReference>
<dbReference type="InterPro" id="IPR011701">
    <property type="entry name" value="MFS"/>
</dbReference>
<feature type="transmembrane region" description="Helical" evidence="4">
    <location>
        <begin position="145"/>
        <end position="168"/>
    </location>
</feature>
<feature type="transmembrane region" description="Helical" evidence="4">
    <location>
        <begin position="174"/>
        <end position="196"/>
    </location>
</feature>
<dbReference type="SUPFAM" id="SSF103473">
    <property type="entry name" value="MFS general substrate transporter"/>
    <property type="match status" value="1"/>
</dbReference>
<dbReference type="RefSeq" id="WP_017229971.1">
    <property type="nucleotide sequence ID" value="NZ_JARJLM010000536.1"/>
</dbReference>
<feature type="transmembrane region" description="Helical" evidence="4">
    <location>
        <begin position="17"/>
        <end position="37"/>
    </location>
</feature>
<evidence type="ECO:0000256" key="1">
    <source>
        <dbReference type="ARBA" id="ARBA00022692"/>
    </source>
</evidence>
<dbReference type="PANTHER" id="PTHR11360:SF290">
    <property type="entry name" value="MONOCARBOXYLATE MFS PERMEASE"/>
    <property type="match status" value="1"/>
</dbReference>
<evidence type="ECO:0000256" key="4">
    <source>
        <dbReference type="SAM" id="Phobius"/>
    </source>
</evidence>
<feature type="domain" description="Major facilitator superfamily (MFS) profile" evidence="5">
    <location>
        <begin position="18"/>
        <end position="427"/>
    </location>
</feature>
<evidence type="ECO:0000256" key="3">
    <source>
        <dbReference type="ARBA" id="ARBA00023136"/>
    </source>
</evidence>
<dbReference type="PROSITE" id="PS50850">
    <property type="entry name" value="MFS"/>
    <property type="match status" value="1"/>
</dbReference>
<dbReference type="InterPro" id="IPR020846">
    <property type="entry name" value="MFS_dom"/>
</dbReference>
<feature type="transmembrane region" description="Helical" evidence="4">
    <location>
        <begin position="404"/>
        <end position="422"/>
    </location>
</feature>
<keyword evidence="1 4" id="KW-0812">Transmembrane</keyword>
<evidence type="ECO:0000259" key="5">
    <source>
        <dbReference type="PROSITE" id="PS50850"/>
    </source>
</evidence>
<dbReference type="Gene3D" id="1.20.1250.20">
    <property type="entry name" value="MFS general substrate transporter like domains"/>
    <property type="match status" value="2"/>
</dbReference>
<organism evidence="6 7">
    <name type="scientific">Cupriavidus basilensis</name>
    <dbReference type="NCBI Taxonomy" id="68895"/>
    <lineage>
        <taxon>Bacteria</taxon>
        <taxon>Pseudomonadati</taxon>
        <taxon>Pseudomonadota</taxon>
        <taxon>Betaproteobacteria</taxon>
        <taxon>Burkholderiales</taxon>
        <taxon>Burkholderiaceae</taxon>
        <taxon>Cupriavidus</taxon>
    </lineage>
</organism>
<sequence>MFAQALSSRLDRRGIHYAWLIAAITFCVMLTTSAALGLPGAFLKPLTREMGWNTDQISSILAFRFALFGLMAPFSAILMERFGVRNVVWAALALIAGGMALATVATQLWQLFIAWGLMLGVGSGLTALVLAAVVASRWFSARRGLVIGILTASSATGQLAFLPVAAWLIEHLGWRTAVLPVLFACALLAVLVFCFMRNRPGDVGLTAYGEVPVHAPAAPARPSAPPAPLTLRGPFVVLRDAARNQTFWILAGTFFICGLSTNGLIQTHFISLCADFGMAAVPAAGALAMMGAFDFVGTILSGWLSDRYDCRKLLFWYYGLRGLSLFWLPHSTFTLYGLSIFAMFYGLDWIATVPPTVKLAGSVFGKERAPMVFGWIFAAHQVGAATAAFGAGLTRTLLLTYTPALYAAGAACVVAALLALMVRRPSAQISGSTARAAKA</sequence>
<reference evidence="6 7" key="1">
    <citation type="submission" date="2023-03" db="EMBL/GenBank/DDBJ databases">
        <title>Draft assemblies of triclosan tolerant bacteria isolated from returned activated sludge.</title>
        <authorList>
            <person name="Van Hamelsveld S."/>
        </authorList>
    </citation>
    <scope>NUCLEOTIDE SEQUENCE [LARGE SCALE GENOMIC DNA]</scope>
    <source>
        <strain evidence="6 7">GW210010_S58</strain>
    </source>
</reference>
<gene>
    <name evidence="6" type="ORF">P3W85_33485</name>
</gene>
<dbReference type="InterPro" id="IPR036259">
    <property type="entry name" value="MFS_trans_sf"/>
</dbReference>
<dbReference type="CDD" id="cd17355">
    <property type="entry name" value="MFS_YcxA_like"/>
    <property type="match status" value="1"/>
</dbReference>
<evidence type="ECO:0000256" key="2">
    <source>
        <dbReference type="ARBA" id="ARBA00022989"/>
    </source>
</evidence>
<keyword evidence="3 4" id="KW-0472">Membrane</keyword>
<dbReference type="Proteomes" id="UP001216674">
    <property type="component" value="Unassembled WGS sequence"/>
</dbReference>
<evidence type="ECO:0000313" key="6">
    <source>
        <dbReference type="EMBL" id="MDF3837812.1"/>
    </source>
</evidence>
<protein>
    <submittedName>
        <fullName evidence="6">MFS transporter</fullName>
    </submittedName>
</protein>
<dbReference type="Pfam" id="PF07690">
    <property type="entry name" value="MFS_1"/>
    <property type="match status" value="1"/>
</dbReference>
<comment type="caution">
    <text evidence="6">The sequence shown here is derived from an EMBL/GenBank/DDBJ whole genome shotgun (WGS) entry which is preliminary data.</text>
</comment>
<dbReference type="PANTHER" id="PTHR11360">
    <property type="entry name" value="MONOCARBOXYLATE TRANSPORTER"/>
    <property type="match status" value="1"/>
</dbReference>
<keyword evidence="7" id="KW-1185">Reference proteome</keyword>
<feature type="transmembrane region" description="Helical" evidence="4">
    <location>
        <begin position="276"/>
        <end position="301"/>
    </location>
</feature>
<dbReference type="EMBL" id="JARJLM010000536">
    <property type="protein sequence ID" value="MDF3837812.1"/>
    <property type="molecule type" value="Genomic_DNA"/>
</dbReference>
<feature type="transmembrane region" description="Helical" evidence="4">
    <location>
        <begin position="247"/>
        <end position="270"/>
    </location>
</feature>